<sequence length="338" mass="38351">MLDLNKFTANQLGWSTFFNQQMSLEEMEICFPARVTNVYPNTVECLCEKGEISLSLENEMNQLVAGDWLLLTDDHLFHRVLDRSTELHSTTSQHTLVANLDTLFVVSSMNSGFDLSYIKDSVALAKNSHIEVVVILTHKDQCEDYYFYQDQVQAIRHDLVIEAINARDEEYIHSLLDWCGKGQMVALIGKENSGKSRIVKTLLSVTQTPDSSRFGKKESLPSNQFYLLSNAGLIFESAAIEELCHSQTREDKLHDALLDLKRLSKECRFADCKHTVEPGCAIQHAIKLGELDRSLISEIQSDDGDFDSDVMKRALDKKSDKLSKTLHSISRKNKKEIE</sequence>
<dbReference type="InterPro" id="IPR027417">
    <property type="entry name" value="P-loop_NTPase"/>
</dbReference>
<dbReference type="Gene3D" id="3.40.50.300">
    <property type="entry name" value="P-loop containing nucleotide triphosphate hydrolases"/>
    <property type="match status" value="1"/>
</dbReference>
<dbReference type="Pfam" id="PF03193">
    <property type="entry name" value="RsgA_GTPase"/>
    <property type="match status" value="1"/>
</dbReference>
<accession>A0ABT4JX04</accession>
<dbReference type="InterPro" id="IPR004881">
    <property type="entry name" value="Ribosome_biogen_GTPase_RsgA"/>
</dbReference>
<dbReference type="Proteomes" id="UP001149719">
    <property type="component" value="Unassembled WGS sequence"/>
</dbReference>
<keyword evidence="4" id="KW-1185">Reference proteome</keyword>
<evidence type="ECO:0000259" key="2">
    <source>
        <dbReference type="Pfam" id="PF03193"/>
    </source>
</evidence>
<dbReference type="PANTHER" id="PTHR32120:SF10">
    <property type="entry name" value="SMALL RIBOSOMAL SUBUNIT BIOGENESIS GTPASE RSGA"/>
    <property type="match status" value="1"/>
</dbReference>
<dbReference type="InterPro" id="IPR010914">
    <property type="entry name" value="RsgA_GTPase_dom"/>
</dbReference>
<evidence type="ECO:0000313" key="4">
    <source>
        <dbReference type="Proteomes" id="UP001149719"/>
    </source>
</evidence>
<protein>
    <submittedName>
        <fullName evidence="3">GTPase RsgA</fullName>
    </submittedName>
</protein>
<evidence type="ECO:0000256" key="1">
    <source>
        <dbReference type="ARBA" id="ARBA00022517"/>
    </source>
</evidence>
<dbReference type="PANTHER" id="PTHR32120">
    <property type="entry name" value="SMALL RIBOSOMAL SUBUNIT BIOGENESIS GTPASE RSGA"/>
    <property type="match status" value="1"/>
</dbReference>
<keyword evidence="1" id="KW-0690">Ribosome biogenesis</keyword>
<dbReference type="EMBL" id="JAPUBN010000019">
    <property type="protein sequence ID" value="MCZ2722919.1"/>
    <property type="molecule type" value="Genomic_DNA"/>
</dbReference>
<comment type="caution">
    <text evidence="3">The sequence shown here is derived from an EMBL/GenBank/DDBJ whole genome shotgun (WGS) entry which is preliminary data.</text>
</comment>
<dbReference type="RefSeq" id="WP_269126943.1">
    <property type="nucleotide sequence ID" value="NZ_JAPUBN010000019.1"/>
</dbReference>
<gene>
    <name evidence="3" type="primary">rsgA</name>
    <name evidence="3" type="ORF">O1D97_15195</name>
</gene>
<dbReference type="SUPFAM" id="SSF52540">
    <property type="entry name" value="P-loop containing nucleoside triphosphate hydrolases"/>
    <property type="match status" value="1"/>
</dbReference>
<evidence type="ECO:0000313" key="3">
    <source>
        <dbReference type="EMBL" id="MCZ2722919.1"/>
    </source>
</evidence>
<name>A0ABT4JX04_9GAMM</name>
<dbReference type="Gene3D" id="1.10.40.50">
    <property type="entry name" value="Probable gtpase engc, domain 3"/>
    <property type="match status" value="1"/>
</dbReference>
<organism evidence="3 4">
    <name type="scientific">Marinomonas phaeophyticola</name>
    <dbReference type="NCBI Taxonomy" id="3004091"/>
    <lineage>
        <taxon>Bacteria</taxon>
        <taxon>Pseudomonadati</taxon>
        <taxon>Pseudomonadota</taxon>
        <taxon>Gammaproteobacteria</taxon>
        <taxon>Oceanospirillales</taxon>
        <taxon>Oceanospirillaceae</taxon>
        <taxon>Marinomonas</taxon>
    </lineage>
</organism>
<proteinExistence type="predicted"/>
<reference evidence="3" key="1">
    <citation type="submission" date="2022-12" db="EMBL/GenBank/DDBJ databases">
        <title>Marinomonas 15G1-11 sp. nov, isolated from marine algae.</title>
        <authorList>
            <person name="Butt M."/>
            <person name="Choi D.G."/>
            <person name="Kim J.M."/>
            <person name="Lee J.K."/>
            <person name="Baek J.H."/>
            <person name="Jeon C.O."/>
        </authorList>
    </citation>
    <scope>NUCLEOTIDE SEQUENCE</scope>
    <source>
        <strain evidence="3">15G1-11</strain>
    </source>
</reference>
<feature type="domain" description="EngC GTPase" evidence="2">
    <location>
        <begin position="80"/>
        <end position="205"/>
    </location>
</feature>